<accession>A0ABU3PJ21</accession>
<dbReference type="EMBL" id="JAVXZY010000013">
    <property type="protein sequence ID" value="MDT9002128.1"/>
    <property type="molecule type" value="Genomic_DNA"/>
</dbReference>
<dbReference type="SUPFAM" id="SSF52091">
    <property type="entry name" value="SpoIIaa-like"/>
    <property type="match status" value="1"/>
</dbReference>
<dbReference type="Gene3D" id="3.30.750.24">
    <property type="entry name" value="STAS domain"/>
    <property type="match status" value="1"/>
</dbReference>
<dbReference type="Proteomes" id="UP001246372">
    <property type="component" value="Unassembled WGS sequence"/>
</dbReference>
<dbReference type="CDD" id="cd07043">
    <property type="entry name" value="STAS_anti-anti-sigma_factors"/>
    <property type="match status" value="1"/>
</dbReference>
<organism evidence="2 3">
    <name type="scientific">Roseateles aquae</name>
    <dbReference type="NCBI Taxonomy" id="3077235"/>
    <lineage>
        <taxon>Bacteria</taxon>
        <taxon>Pseudomonadati</taxon>
        <taxon>Pseudomonadota</taxon>
        <taxon>Betaproteobacteria</taxon>
        <taxon>Burkholderiales</taxon>
        <taxon>Sphaerotilaceae</taxon>
        <taxon>Roseateles</taxon>
    </lineage>
</organism>
<sequence>MLKLPARIRLHEAPQLWAQLESALKVEAAQVGNAAGTLVQLNAGELSEFDSSALTLLLSASRLCAAQGLSLAVREVPLKLQELARVYGVDELLWPAAGAGQA</sequence>
<evidence type="ECO:0000259" key="1">
    <source>
        <dbReference type="PROSITE" id="PS50801"/>
    </source>
</evidence>
<evidence type="ECO:0000313" key="3">
    <source>
        <dbReference type="Proteomes" id="UP001246372"/>
    </source>
</evidence>
<dbReference type="InterPro" id="IPR058548">
    <property type="entry name" value="MlaB-like_STAS"/>
</dbReference>
<protein>
    <submittedName>
        <fullName evidence="2">STAS domain-containing protein</fullName>
    </submittedName>
</protein>
<dbReference type="InterPro" id="IPR002645">
    <property type="entry name" value="STAS_dom"/>
</dbReference>
<gene>
    <name evidence="2" type="ORF">RQP53_22810</name>
</gene>
<comment type="caution">
    <text evidence="2">The sequence shown here is derived from an EMBL/GenBank/DDBJ whole genome shotgun (WGS) entry which is preliminary data.</text>
</comment>
<dbReference type="RefSeq" id="WP_315653017.1">
    <property type="nucleotide sequence ID" value="NZ_JAVXZY010000013.1"/>
</dbReference>
<keyword evidence="3" id="KW-1185">Reference proteome</keyword>
<feature type="domain" description="STAS" evidence="1">
    <location>
        <begin position="1"/>
        <end position="102"/>
    </location>
</feature>
<proteinExistence type="predicted"/>
<dbReference type="Pfam" id="PF13466">
    <property type="entry name" value="STAS_2"/>
    <property type="match status" value="1"/>
</dbReference>
<evidence type="ECO:0000313" key="2">
    <source>
        <dbReference type="EMBL" id="MDT9002128.1"/>
    </source>
</evidence>
<dbReference type="InterPro" id="IPR036513">
    <property type="entry name" value="STAS_dom_sf"/>
</dbReference>
<dbReference type="PROSITE" id="PS50801">
    <property type="entry name" value="STAS"/>
    <property type="match status" value="1"/>
</dbReference>
<reference evidence="2" key="1">
    <citation type="submission" date="2023-09" db="EMBL/GenBank/DDBJ databases">
        <title>Paucibacter sp. APW11 Genome sequencing and assembly.</title>
        <authorList>
            <person name="Kim I."/>
        </authorList>
    </citation>
    <scope>NUCLEOTIDE SEQUENCE</scope>
    <source>
        <strain evidence="2">APW11</strain>
    </source>
</reference>
<name>A0ABU3PJ21_9BURK</name>